<evidence type="ECO:0008006" key="2">
    <source>
        <dbReference type="Google" id="ProtNLM"/>
    </source>
</evidence>
<protein>
    <recommendedName>
        <fullName evidence="2">Lipoprotein</fullName>
    </recommendedName>
</protein>
<dbReference type="AlphaFoldDB" id="A0AAU8BIJ3"/>
<sequence>MNIKALSILVGLGMMLGGCSQDSDTNETNPSFSTIQGLASAGGGIKGRIALAQVDASPNRTTVLNSMVYTAPKGGDFTIANAGQLVYPTLLKIDGASGVKAINEYTILMDNMSQHLNLNPLTRLLIGKVAGVDAELVFEDFELHQSKFTAAAIEAAQVELKYTLKPLFEAAGVGLNSDLLREYYPADHTELDAILSALALEYHSDGAVVTYRPNPKHSLTLTYAQGWQGEQLLPEDYGMETLKLELALLNQASQILEAMILLKDDQAGFEAFLAPEAHWFGANRAELHQNYFNVLPNEEDASLERYRDLVLLDSQPEIKRYLVGYTTAFEASTSSSIARDQAWFELDEGKLKFLGDDKPYPTSFYAVYKLNQATKPYNWGDFDTFDWVFETSGFLTASDCELVPEVGEWQFGNPEFFDELAPLSSVIDGLNSVTVTSPSDQVIKMDKVYRTPNSTSCHLVDSGNFVSGMLSGYPISEAGAIPSNQTYTVAFHFDAQVLDKQIYLTEPPASQLEMTPYMAEVKQLNGRKDEFVYQWSRPSTFVTEGDLYLYHPQQEGEGSRVTIGEGMTQVSGGQKDDVVRIFHNALDPYGRIINQYYVSADGTPLGTNQ</sequence>
<dbReference type="EMBL" id="CP115920">
    <property type="protein sequence ID" value="XCD15365.1"/>
    <property type="molecule type" value="Genomic_DNA"/>
</dbReference>
<proteinExistence type="predicted"/>
<name>A0AAU8BIJ3_9VIBR</name>
<dbReference type="PROSITE" id="PS51257">
    <property type="entry name" value="PROKAR_LIPOPROTEIN"/>
    <property type="match status" value="1"/>
</dbReference>
<evidence type="ECO:0000313" key="1">
    <source>
        <dbReference type="EMBL" id="XCD15365.1"/>
    </source>
</evidence>
<accession>A0AAU8BIJ3</accession>
<dbReference type="KEGG" id="vck:PG915_12320"/>
<reference evidence="1" key="1">
    <citation type="submission" date="2023-01" db="EMBL/GenBank/DDBJ databases">
        <title>Vibrio sp. CB1-14 genome sequencing.</title>
        <authorList>
            <person name="Otstavnykh N."/>
            <person name="Isaeva M."/>
            <person name="Meleshko D."/>
        </authorList>
    </citation>
    <scope>NUCLEOTIDE SEQUENCE</scope>
    <source>
        <strain evidence="1">CB1-14</strain>
    </source>
</reference>
<dbReference type="RefSeq" id="WP_353496787.1">
    <property type="nucleotide sequence ID" value="NZ_CP115920.1"/>
</dbReference>
<gene>
    <name evidence="1" type="ORF">PG915_12320</name>
</gene>
<organism evidence="1">
    <name type="scientific">Vibrio chaetopteri</name>
    <dbReference type="NCBI Taxonomy" id="3016528"/>
    <lineage>
        <taxon>Bacteria</taxon>
        <taxon>Pseudomonadati</taxon>
        <taxon>Pseudomonadota</taxon>
        <taxon>Gammaproteobacteria</taxon>
        <taxon>Vibrionales</taxon>
        <taxon>Vibrionaceae</taxon>
        <taxon>Vibrio</taxon>
    </lineage>
</organism>